<dbReference type="EMBL" id="ML769487">
    <property type="protein sequence ID" value="KAE9398131.1"/>
    <property type="molecule type" value="Genomic_DNA"/>
</dbReference>
<name>A0A6A4HKQ8_9AGAR</name>
<protein>
    <submittedName>
        <fullName evidence="1">Uncharacterized protein</fullName>
    </submittedName>
</protein>
<organism evidence="1 2">
    <name type="scientific">Gymnopus androsaceus JB14</name>
    <dbReference type="NCBI Taxonomy" id="1447944"/>
    <lineage>
        <taxon>Eukaryota</taxon>
        <taxon>Fungi</taxon>
        <taxon>Dikarya</taxon>
        <taxon>Basidiomycota</taxon>
        <taxon>Agaricomycotina</taxon>
        <taxon>Agaricomycetes</taxon>
        <taxon>Agaricomycetidae</taxon>
        <taxon>Agaricales</taxon>
        <taxon>Marasmiineae</taxon>
        <taxon>Omphalotaceae</taxon>
        <taxon>Gymnopus</taxon>
    </lineage>
</organism>
<reference evidence="1" key="1">
    <citation type="journal article" date="2019" name="Environ. Microbiol.">
        <title>Fungal ecological strategies reflected in gene transcription - a case study of two litter decomposers.</title>
        <authorList>
            <person name="Barbi F."/>
            <person name="Kohler A."/>
            <person name="Barry K."/>
            <person name="Baskaran P."/>
            <person name="Daum C."/>
            <person name="Fauchery L."/>
            <person name="Ihrmark K."/>
            <person name="Kuo A."/>
            <person name="LaButti K."/>
            <person name="Lipzen A."/>
            <person name="Morin E."/>
            <person name="Grigoriev I.V."/>
            <person name="Henrissat B."/>
            <person name="Lindahl B."/>
            <person name="Martin F."/>
        </authorList>
    </citation>
    <scope>NUCLEOTIDE SEQUENCE</scope>
    <source>
        <strain evidence="1">JB14</strain>
    </source>
</reference>
<keyword evidence="2" id="KW-1185">Reference proteome</keyword>
<gene>
    <name evidence="1" type="ORF">BT96DRAFT_920999</name>
</gene>
<evidence type="ECO:0000313" key="2">
    <source>
        <dbReference type="Proteomes" id="UP000799118"/>
    </source>
</evidence>
<dbReference type="Proteomes" id="UP000799118">
    <property type="component" value="Unassembled WGS sequence"/>
</dbReference>
<sequence>MFIPHPEDKHCVSIWLQTKGLNWDTMLQFKSRWIWKHVRRTIPPPELLYPAIHDVFLKYGPLRDAKTNLPLFSASTWKTTKNILELIRNGYLSDPPGIPLYYCIGLDYRAGGLRVWRCIRGTNMTEGGVHCTYIP</sequence>
<proteinExistence type="predicted"/>
<dbReference type="OrthoDB" id="1920326at2759"/>
<accession>A0A6A4HKQ8</accession>
<evidence type="ECO:0000313" key="1">
    <source>
        <dbReference type="EMBL" id="KAE9398131.1"/>
    </source>
</evidence>
<dbReference type="AlphaFoldDB" id="A0A6A4HKQ8"/>